<sequence>MATDSLPIAGTFQIAGRAEAHPAVARINDNGSVQIIAANDQRPLHYSNAQDMRYGDIIPGLPAELIFADGARFIPNDASYRWPGLSTAQRLPAWLEAHWLTVLAAVILVPGFVWLMVYKVIPSAAGASVQYLPEFVATELGEQTLDLLDRLYMEPTQVSRAQQEKITDEWHSILQRLTLPQEKYRLYFRASSIGANALALPDGSVILTDDIVELMQDHPEQLNAVLLHEIGHVEHKHSLKMLAQATATTMMFAMMFGDIDGAGEMILGVGSSLLQSAFSRDMEREADAFAYTQLHKIGHSPLDFANAMRALMTSHGVSEEHLHNHSNEGDEQNDGERARDVMEYLSSHPDTLERIQAAEEWQPEAQ</sequence>
<comment type="similarity">
    <text evidence="6">Belongs to the peptidase M48 family.</text>
</comment>
<evidence type="ECO:0000256" key="5">
    <source>
        <dbReference type="ARBA" id="ARBA00023049"/>
    </source>
</evidence>
<evidence type="ECO:0000256" key="1">
    <source>
        <dbReference type="ARBA" id="ARBA00022670"/>
    </source>
</evidence>
<dbReference type="Pfam" id="PF01435">
    <property type="entry name" value="Peptidase_M48"/>
    <property type="match status" value="1"/>
</dbReference>
<evidence type="ECO:0000256" key="7">
    <source>
        <dbReference type="SAM" id="MobiDB-lite"/>
    </source>
</evidence>
<proteinExistence type="inferred from homology"/>
<keyword evidence="8" id="KW-1133">Transmembrane helix</keyword>
<evidence type="ECO:0000256" key="3">
    <source>
        <dbReference type="ARBA" id="ARBA00022801"/>
    </source>
</evidence>
<feature type="transmembrane region" description="Helical" evidence="8">
    <location>
        <begin position="99"/>
        <end position="118"/>
    </location>
</feature>
<feature type="region of interest" description="Disordered" evidence="7">
    <location>
        <begin position="318"/>
        <end position="339"/>
    </location>
</feature>
<dbReference type="CDD" id="cd07332">
    <property type="entry name" value="M48C_Oma1_like"/>
    <property type="match status" value="1"/>
</dbReference>
<keyword evidence="4 6" id="KW-0862">Zinc</keyword>
<evidence type="ECO:0000256" key="6">
    <source>
        <dbReference type="RuleBase" id="RU003983"/>
    </source>
</evidence>
<dbReference type="PANTHER" id="PTHR22726:SF24">
    <property type="entry name" value="M48 FAMILY METALLOPEPTIDASE"/>
    <property type="match status" value="1"/>
</dbReference>
<feature type="domain" description="Peptidase M48" evidence="9">
    <location>
        <begin position="161"/>
        <end position="361"/>
    </location>
</feature>
<keyword evidence="11" id="KW-1185">Reference proteome</keyword>
<keyword evidence="8" id="KW-0472">Membrane</keyword>
<evidence type="ECO:0000313" key="10">
    <source>
        <dbReference type="EMBL" id="MCT7359979.1"/>
    </source>
</evidence>
<name>A0A9X2WGH5_9GAMM</name>
<keyword evidence="2" id="KW-0479">Metal-binding</keyword>
<comment type="caution">
    <text evidence="10">The sequence shown here is derived from an EMBL/GenBank/DDBJ whole genome shotgun (WGS) entry which is preliminary data.</text>
</comment>
<evidence type="ECO:0000259" key="9">
    <source>
        <dbReference type="Pfam" id="PF01435"/>
    </source>
</evidence>
<dbReference type="GO" id="GO:0046872">
    <property type="term" value="F:metal ion binding"/>
    <property type="evidence" value="ECO:0007669"/>
    <property type="project" value="UniProtKB-KW"/>
</dbReference>
<evidence type="ECO:0000256" key="8">
    <source>
        <dbReference type="SAM" id="Phobius"/>
    </source>
</evidence>
<comment type="cofactor">
    <cofactor evidence="6">
        <name>Zn(2+)</name>
        <dbReference type="ChEBI" id="CHEBI:29105"/>
    </cofactor>
    <text evidence="6">Binds 1 zinc ion per subunit.</text>
</comment>
<dbReference type="GO" id="GO:0051603">
    <property type="term" value="P:proteolysis involved in protein catabolic process"/>
    <property type="evidence" value="ECO:0007669"/>
    <property type="project" value="TreeGrafter"/>
</dbReference>
<gene>
    <name evidence="10" type="ORF">NYR02_13245</name>
</gene>
<protein>
    <submittedName>
        <fullName evidence="10">M48 family metallopeptidase</fullName>
    </submittedName>
</protein>
<dbReference type="PANTHER" id="PTHR22726">
    <property type="entry name" value="METALLOENDOPEPTIDASE OMA1"/>
    <property type="match status" value="1"/>
</dbReference>
<accession>A0A9X2WGH5</accession>
<keyword evidence="3 6" id="KW-0378">Hydrolase</keyword>
<dbReference type="GO" id="GO:0004222">
    <property type="term" value="F:metalloendopeptidase activity"/>
    <property type="evidence" value="ECO:0007669"/>
    <property type="project" value="InterPro"/>
</dbReference>
<reference evidence="10" key="2">
    <citation type="submission" date="2022-08" db="EMBL/GenBank/DDBJ databases">
        <authorList>
            <person name="Dong C."/>
        </authorList>
    </citation>
    <scope>NUCLEOTIDE SEQUENCE</scope>
    <source>
        <strain evidence="10">59MF3M-4</strain>
    </source>
</reference>
<dbReference type="Proteomes" id="UP001147830">
    <property type="component" value="Unassembled WGS sequence"/>
</dbReference>
<dbReference type="AlphaFoldDB" id="A0A9X2WGH5"/>
<evidence type="ECO:0000256" key="2">
    <source>
        <dbReference type="ARBA" id="ARBA00022723"/>
    </source>
</evidence>
<keyword evidence="5 6" id="KW-0482">Metalloprotease</keyword>
<dbReference type="InterPro" id="IPR051156">
    <property type="entry name" value="Mito/Outer_Membr_Metalloprot"/>
</dbReference>
<dbReference type="EMBL" id="JAOANI010000020">
    <property type="protein sequence ID" value="MCT7359979.1"/>
    <property type="molecule type" value="Genomic_DNA"/>
</dbReference>
<keyword evidence="8" id="KW-0812">Transmembrane</keyword>
<organism evidence="10 11">
    <name type="scientific">Thalassolituus pacificus</name>
    <dbReference type="NCBI Taxonomy" id="2975440"/>
    <lineage>
        <taxon>Bacteria</taxon>
        <taxon>Pseudomonadati</taxon>
        <taxon>Pseudomonadota</taxon>
        <taxon>Gammaproteobacteria</taxon>
        <taxon>Oceanospirillales</taxon>
        <taxon>Oceanospirillaceae</taxon>
        <taxon>Thalassolituus</taxon>
    </lineage>
</organism>
<dbReference type="Gene3D" id="3.30.2010.10">
    <property type="entry name" value="Metalloproteases ('zincins'), catalytic domain"/>
    <property type="match status" value="1"/>
</dbReference>
<dbReference type="InterPro" id="IPR001915">
    <property type="entry name" value="Peptidase_M48"/>
</dbReference>
<evidence type="ECO:0000313" key="11">
    <source>
        <dbReference type="Proteomes" id="UP001147830"/>
    </source>
</evidence>
<reference evidence="10" key="1">
    <citation type="journal article" date="2022" name="Front. Microbiol.">
        <title>Genome-based taxonomic rearrangement of Oceanobacter-related bacteria including the description of Thalassolituus hydrocarbonoclasticus sp. nov. and Thalassolituus pacificus sp. nov. and emended description of the genus Thalassolituus.</title>
        <authorList>
            <person name="Dong C."/>
            <person name="Wei L."/>
            <person name="Wang J."/>
            <person name="Lai Q."/>
            <person name="Huang Z."/>
            <person name="Shao Z."/>
        </authorList>
    </citation>
    <scope>NUCLEOTIDE SEQUENCE</scope>
    <source>
        <strain evidence="10">59MF3M-4</strain>
    </source>
</reference>
<keyword evidence="1 6" id="KW-0645">Protease</keyword>
<dbReference type="RefSeq" id="WP_260976842.1">
    <property type="nucleotide sequence ID" value="NZ_JAOANI010000020.1"/>
</dbReference>
<dbReference type="GO" id="GO:0016020">
    <property type="term" value="C:membrane"/>
    <property type="evidence" value="ECO:0007669"/>
    <property type="project" value="TreeGrafter"/>
</dbReference>
<evidence type="ECO:0000256" key="4">
    <source>
        <dbReference type="ARBA" id="ARBA00022833"/>
    </source>
</evidence>